<dbReference type="InterPro" id="IPR032349">
    <property type="entry name" value="DUF4865"/>
</dbReference>
<gene>
    <name evidence="1" type="ORF">BPMI_02140</name>
</gene>
<dbReference type="EMBL" id="LELG01000008">
    <property type="protein sequence ID" value="KMQ81133.1"/>
    <property type="molecule type" value="Genomic_DNA"/>
</dbReference>
<dbReference type="Pfam" id="PF16157">
    <property type="entry name" value="DUF4865"/>
    <property type="match status" value="1"/>
</dbReference>
<dbReference type="Proteomes" id="UP000242951">
    <property type="component" value="Unassembled WGS sequence"/>
</dbReference>
<comment type="caution">
    <text evidence="1">The sequence shown here is derived from an EMBL/GenBank/DDBJ whole genome shotgun (WGS) entry which is preliminary data.</text>
</comment>
<proteinExistence type="predicted"/>
<evidence type="ECO:0000313" key="2">
    <source>
        <dbReference type="Proteomes" id="UP000242951"/>
    </source>
</evidence>
<keyword evidence="2" id="KW-1185">Reference proteome</keyword>
<name>A0ABR5HP10_9BURK</name>
<reference evidence="1 2" key="1">
    <citation type="submission" date="2015-06" db="EMBL/GenBank/DDBJ databases">
        <title>Comparative genomics of Burkholderia leaf nodule symbionts.</title>
        <authorList>
            <person name="Carlier A."/>
            <person name="Eberl L."/>
            <person name="Pinto-Carbo M."/>
        </authorList>
    </citation>
    <scope>NUCLEOTIDE SEQUENCE [LARGE SCALE GENOMIC DNA]</scope>
    <source>
        <strain evidence="1 2">UZHbot3</strain>
    </source>
</reference>
<accession>A0ABR5HP10</accession>
<organism evidence="1 2">
    <name type="scientific">Candidatus Burkholderia pumila</name>
    <dbReference type="NCBI Taxonomy" id="1090375"/>
    <lineage>
        <taxon>Bacteria</taxon>
        <taxon>Pseudomonadati</taxon>
        <taxon>Pseudomonadota</taxon>
        <taxon>Betaproteobacteria</taxon>
        <taxon>Burkholderiales</taxon>
        <taxon>Burkholderiaceae</taxon>
        <taxon>Burkholderia</taxon>
    </lineage>
</organism>
<evidence type="ECO:0000313" key="1">
    <source>
        <dbReference type="EMBL" id="KMQ81133.1"/>
    </source>
</evidence>
<protein>
    <submittedName>
        <fullName evidence="1">Uncharacterized protein</fullName>
    </submittedName>
</protein>
<sequence>MNRFLWEGGGFQAIVNLFRWPIAQTWSGTLCRHGSAGMGDARFATRHRVVIGHEDDLAQAALEAVTEVERFAARSDVCLAVWGIDPRSWERVVFALWSETPEASTKSERYEVLIYRRRASTCSQLHKNPGRRIARVSAKTFFTETKHINVTRQPRKRRLRSRQSAR</sequence>